<gene>
    <name evidence="2" type="ORF">I7I53_08971</name>
</gene>
<evidence type="ECO:0000259" key="1">
    <source>
        <dbReference type="Pfam" id="PF22936"/>
    </source>
</evidence>
<dbReference type="EMBL" id="CP069102">
    <property type="protein sequence ID" value="QSS48836.1"/>
    <property type="molecule type" value="Genomic_DNA"/>
</dbReference>
<protein>
    <recommendedName>
        <fullName evidence="1">Retrovirus-related Pol polyprotein from transposon TNT 1-94-like beta-barrel domain-containing protein</fullName>
    </recommendedName>
</protein>
<feature type="domain" description="Retrovirus-related Pol polyprotein from transposon TNT 1-94-like beta-barrel" evidence="1">
    <location>
        <begin position="18"/>
        <end position="60"/>
    </location>
</feature>
<sequence length="60" mass="7067">MNVESSSSNQRLYLRDSWIFDTGAERHICNNRSRFLTYKPSEEQVYTGDSITRVMRYGTV</sequence>
<dbReference type="VEuPathDB" id="FungiDB:I7I53_08971"/>
<dbReference type="Proteomes" id="UP000663419">
    <property type="component" value="Chromosome 1"/>
</dbReference>
<proteinExistence type="predicted"/>
<organism evidence="2 3">
    <name type="scientific">Ajellomyces capsulatus (strain H88)</name>
    <name type="common">Darling's disease fungus</name>
    <name type="synonym">Histoplasma capsulatum</name>
    <dbReference type="NCBI Taxonomy" id="544711"/>
    <lineage>
        <taxon>Eukaryota</taxon>
        <taxon>Fungi</taxon>
        <taxon>Dikarya</taxon>
        <taxon>Ascomycota</taxon>
        <taxon>Pezizomycotina</taxon>
        <taxon>Eurotiomycetes</taxon>
        <taxon>Eurotiomycetidae</taxon>
        <taxon>Onygenales</taxon>
        <taxon>Ajellomycetaceae</taxon>
        <taxon>Histoplasma</taxon>
    </lineage>
</organism>
<accession>A0A8A1L4G8</accession>
<reference evidence="2" key="1">
    <citation type="submission" date="2021-01" db="EMBL/GenBank/DDBJ databases">
        <title>Chromosome-level genome assembly of a human fungal pathogen reveals clustering of transcriptionally co-regulated genes.</title>
        <authorList>
            <person name="Voorhies M."/>
            <person name="Cohen S."/>
            <person name="Shea T.P."/>
            <person name="Petrus S."/>
            <person name="Munoz J.F."/>
            <person name="Poplawski S."/>
            <person name="Goldman W.E."/>
            <person name="Michael T."/>
            <person name="Cuomo C.A."/>
            <person name="Sil A."/>
            <person name="Beyhan S."/>
        </authorList>
    </citation>
    <scope>NUCLEOTIDE SEQUENCE</scope>
    <source>
        <strain evidence="2">H88</strain>
    </source>
</reference>
<name>A0A8A1L4G8_AJEC8</name>
<dbReference type="Pfam" id="PF22936">
    <property type="entry name" value="Pol_BBD"/>
    <property type="match status" value="1"/>
</dbReference>
<evidence type="ECO:0000313" key="2">
    <source>
        <dbReference type="EMBL" id="QSS48836.1"/>
    </source>
</evidence>
<evidence type="ECO:0000313" key="3">
    <source>
        <dbReference type="Proteomes" id="UP000663419"/>
    </source>
</evidence>
<dbReference type="InterPro" id="IPR054722">
    <property type="entry name" value="PolX-like_BBD"/>
</dbReference>
<dbReference type="AlphaFoldDB" id="A0A8A1L4G8"/>